<dbReference type="PANTHER" id="PTHR42921:SF1">
    <property type="entry name" value="ACETOACETYL-COA SYNTHETASE"/>
    <property type="match status" value="1"/>
</dbReference>
<protein>
    <submittedName>
        <fullName evidence="8">Acetoacetate--CoA ligase</fullName>
        <ecNumber evidence="8">6.2.1.16</ecNumber>
    </submittedName>
</protein>
<reference evidence="8 9" key="1">
    <citation type="submission" date="2024-09" db="EMBL/GenBank/DDBJ databases">
        <authorList>
            <person name="Sun Q."/>
            <person name="Mori K."/>
        </authorList>
    </citation>
    <scope>NUCLEOTIDE SEQUENCE [LARGE SCALE GENOMIC DNA]</scope>
    <source>
        <strain evidence="8 9">JCM 1334</strain>
    </source>
</reference>
<name>A0ABV5Y4P2_ARTRM</name>
<dbReference type="RefSeq" id="WP_234750330.1">
    <property type="nucleotide sequence ID" value="NZ_BAAAWN010000001.1"/>
</dbReference>
<dbReference type="Gene3D" id="3.30.300.30">
    <property type="match status" value="1"/>
</dbReference>
<gene>
    <name evidence="8" type="ORF">ACFFP1_21055</name>
</gene>
<dbReference type="InterPro" id="IPR005914">
    <property type="entry name" value="Acac_CoA_synth"/>
</dbReference>
<evidence type="ECO:0000256" key="1">
    <source>
        <dbReference type="ARBA" id="ARBA00006432"/>
    </source>
</evidence>
<dbReference type="Proteomes" id="UP001589702">
    <property type="component" value="Unassembled WGS sequence"/>
</dbReference>
<dbReference type="InterPro" id="IPR032387">
    <property type="entry name" value="ACAS_N"/>
</dbReference>
<evidence type="ECO:0000256" key="5">
    <source>
        <dbReference type="SAM" id="MobiDB-lite"/>
    </source>
</evidence>
<keyword evidence="3" id="KW-0547">Nucleotide-binding</keyword>
<dbReference type="InterPro" id="IPR020845">
    <property type="entry name" value="AMP-binding_CS"/>
</dbReference>
<evidence type="ECO:0000313" key="9">
    <source>
        <dbReference type="Proteomes" id="UP001589702"/>
    </source>
</evidence>
<evidence type="ECO:0000259" key="7">
    <source>
        <dbReference type="Pfam" id="PF16177"/>
    </source>
</evidence>
<dbReference type="Pfam" id="PF00501">
    <property type="entry name" value="AMP-binding"/>
    <property type="match status" value="1"/>
</dbReference>
<evidence type="ECO:0000256" key="2">
    <source>
        <dbReference type="ARBA" id="ARBA00022598"/>
    </source>
</evidence>
<evidence type="ECO:0000313" key="8">
    <source>
        <dbReference type="EMBL" id="MFB9821967.1"/>
    </source>
</evidence>
<keyword evidence="4" id="KW-0067">ATP-binding</keyword>
<feature type="domain" description="Acetyl-coenzyme A synthetase N-terminal" evidence="7">
    <location>
        <begin position="56"/>
        <end position="111"/>
    </location>
</feature>
<comment type="caution">
    <text evidence="8">The sequence shown here is derived from an EMBL/GenBank/DDBJ whole genome shotgun (WGS) entry which is preliminary data.</text>
</comment>
<sequence>MQATPSEIRPEGAPQHEAPPAPEVLWKPTNEQIRTSNLGRFMDFLNDRRGLTFADYDSLHSWSVRQLEDFWADLSAFSGVKFHTPAERVLGSRKMPGADWFPGATLNYAEHILTDGPGRGADDVAAVFCREDGQEITLTHGDLRVQVGRARAGLQRLGVGVGDRVVALAPNAAETMIFFLAAASLGATWSCCSPDFGAQAVRDRFSQIEPVVMLAFDGYQYGGKTYDTTAAVAELSEQLPTLRATVLVSYVDAESVVPGTISWTDFVAVDGTLEFEPVPFSHPLWILYSSGTTGLPKAIVHSHGGIILDHIKALGLHLDLRPGDRLMWYSTTGWMMWNYVLSAMLVGASLVIYDGNPGYPNAEVQWKLVERHRVNFFGMSAAFIHASMKEGILPRERFNLSSLKAIGSTGSPLSVDGYHWLHDAVSPDLPICSISGGTDLCAAFIGPAPTVPVWSGELSRAWLGAAVAAFDPDGRELHEEIGELVLTEPMPSMPVSLWGDDDGTRMQETYFDTYPGVWHHGDSIRRTIRGSWVISGRSDATLNRGGVRMGTADFYAVVEAFDEILDSMVIEIGSGDGRLLCFVVLAQGTSLDEIEPRLRRTLREKISPRHVPDVFYAVPAIPRTLTGKKTEVPVRKILAGVDPELAVKADALADPRALEPFMRLAQELPKPPQR</sequence>
<dbReference type="EMBL" id="JBHMBC010000039">
    <property type="protein sequence ID" value="MFB9821967.1"/>
    <property type="molecule type" value="Genomic_DNA"/>
</dbReference>
<organism evidence="8 9">
    <name type="scientific">Arthrobacter ramosus</name>
    <dbReference type="NCBI Taxonomy" id="1672"/>
    <lineage>
        <taxon>Bacteria</taxon>
        <taxon>Bacillati</taxon>
        <taxon>Actinomycetota</taxon>
        <taxon>Actinomycetes</taxon>
        <taxon>Micrococcales</taxon>
        <taxon>Micrococcaceae</taxon>
        <taxon>Arthrobacter</taxon>
    </lineage>
</organism>
<feature type="domain" description="AMP-dependent synthetase/ligase" evidence="6">
    <location>
        <begin position="121"/>
        <end position="489"/>
    </location>
</feature>
<dbReference type="Gene3D" id="3.40.50.12780">
    <property type="entry name" value="N-terminal domain of ligase-like"/>
    <property type="match status" value="1"/>
</dbReference>
<keyword evidence="2 8" id="KW-0436">Ligase</keyword>
<keyword evidence="9" id="KW-1185">Reference proteome</keyword>
<dbReference type="InterPro" id="IPR045851">
    <property type="entry name" value="AMP-bd_C_sf"/>
</dbReference>
<dbReference type="PROSITE" id="PS00455">
    <property type="entry name" value="AMP_BINDING"/>
    <property type="match status" value="1"/>
</dbReference>
<feature type="region of interest" description="Disordered" evidence="5">
    <location>
        <begin position="1"/>
        <end position="23"/>
    </location>
</feature>
<dbReference type="InterPro" id="IPR000873">
    <property type="entry name" value="AMP-dep_synth/lig_dom"/>
</dbReference>
<dbReference type="SUPFAM" id="SSF56801">
    <property type="entry name" value="Acetyl-CoA synthetase-like"/>
    <property type="match status" value="1"/>
</dbReference>
<dbReference type="NCBIfam" id="TIGR01217">
    <property type="entry name" value="ac_ac_CoA_syn"/>
    <property type="match status" value="1"/>
</dbReference>
<dbReference type="InterPro" id="IPR042099">
    <property type="entry name" value="ANL_N_sf"/>
</dbReference>
<dbReference type="Pfam" id="PF16177">
    <property type="entry name" value="ACAS_N"/>
    <property type="match status" value="1"/>
</dbReference>
<evidence type="ECO:0000256" key="4">
    <source>
        <dbReference type="ARBA" id="ARBA00022840"/>
    </source>
</evidence>
<dbReference type="GO" id="GO:0030729">
    <property type="term" value="F:acetoacetate-CoA ligase activity"/>
    <property type="evidence" value="ECO:0007669"/>
    <property type="project" value="UniProtKB-EC"/>
</dbReference>
<proteinExistence type="inferred from homology"/>
<evidence type="ECO:0000256" key="3">
    <source>
        <dbReference type="ARBA" id="ARBA00022741"/>
    </source>
</evidence>
<accession>A0ABV5Y4P2</accession>
<dbReference type="NCBIfam" id="NF002937">
    <property type="entry name" value="PRK03584.1"/>
    <property type="match status" value="1"/>
</dbReference>
<comment type="similarity">
    <text evidence="1">Belongs to the ATP-dependent AMP-binding enzyme family.</text>
</comment>
<dbReference type="PANTHER" id="PTHR42921">
    <property type="entry name" value="ACETOACETYL-COA SYNTHETASE"/>
    <property type="match status" value="1"/>
</dbReference>
<evidence type="ECO:0000259" key="6">
    <source>
        <dbReference type="Pfam" id="PF00501"/>
    </source>
</evidence>
<dbReference type="EC" id="6.2.1.16" evidence="8"/>